<gene>
    <name evidence="8" type="ORF">RIF29_26709</name>
</gene>
<keyword evidence="3" id="KW-0847">Vitamin C</keyword>
<keyword evidence="2 6" id="KW-0479">Metal-binding</keyword>
<dbReference type="FunFam" id="2.60.120.330:FF:000001">
    <property type="entry name" value="Protein SRG1"/>
    <property type="match status" value="1"/>
</dbReference>
<keyword evidence="9" id="KW-1185">Reference proteome</keyword>
<dbReference type="InterPro" id="IPR050295">
    <property type="entry name" value="Plant_2OG-oxidoreductases"/>
</dbReference>
<dbReference type="PANTHER" id="PTHR47991">
    <property type="entry name" value="OXOGLUTARATE/IRON-DEPENDENT DIOXYGENASE"/>
    <property type="match status" value="1"/>
</dbReference>
<evidence type="ECO:0000256" key="2">
    <source>
        <dbReference type="ARBA" id="ARBA00022723"/>
    </source>
</evidence>
<organism evidence="8 9">
    <name type="scientific">Crotalaria pallida</name>
    <name type="common">Smooth rattlebox</name>
    <name type="synonym">Crotalaria striata</name>
    <dbReference type="NCBI Taxonomy" id="3830"/>
    <lineage>
        <taxon>Eukaryota</taxon>
        <taxon>Viridiplantae</taxon>
        <taxon>Streptophyta</taxon>
        <taxon>Embryophyta</taxon>
        <taxon>Tracheophyta</taxon>
        <taxon>Spermatophyta</taxon>
        <taxon>Magnoliopsida</taxon>
        <taxon>eudicotyledons</taxon>
        <taxon>Gunneridae</taxon>
        <taxon>Pentapetalae</taxon>
        <taxon>rosids</taxon>
        <taxon>fabids</taxon>
        <taxon>Fabales</taxon>
        <taxon>Fabaceae</taxon>
        <taxon>Papilionoideae</taxon>
        <taxon>50 kb inversion clade</taxon>
        <taxon>genistoids sensu lato</taxon>
        <taxon>core genistoids</taxon>
        <taxon>Crotalarieae</taxon>
        <taxon>Crotalaria</taxon>
    </lineage>
</organism>
<evidence type="ECO:0000256" key="6">
    <source>
        <dbReference type="RuleBase" id="RU003682"/>
    </source>
</evidence>
<comment type="caution">
    <text evidence="8">The sequence shown here is derived from an EMBL/GenBank/DDBJ whole genome shotgun (WGS) entry which is preliminary data.</text>
</comment>
<sequence>MEPTYVNLAVPLVHEIAKNTLTKVPERFVRPVHERPVLSTTTPLPQIPVIDFSKLSSKDFMGPELEKLHYACKEWGFFQLINHGVSTSLVENVKTGVLEFVNLPYEEKKKFEQKEGDVEGYGQVVVSDDQKLEWADMFFMHTRPQHMRKPHLFPNIPLPFRDYLETYTAELKNLASQIQDHVANALGIDSKEIREIFGEGFQAVRFNHYPPCPQPELVIGLNPHSDVGGITILLHVTDDDVEGLHLRKDGLWIPVKPLPNSFTINIGDMIEIMTNGIYRSIEHRTVVNSKKERLSIATFYNPGYEAVIGPAPSLVTPESPALYKTISVPDYYKGYLAKELRGKSFINSMRNQIENEKALASLKIDDGH</sequence>
<dbReference type="InterPro" id="IPR027443">
    <property type="entry name" value="IPNS-like_sf"/>
</dbReference>
<evidence type="ECO:0000256" key="4">
    <source>
        <dbReference type="ARBA" id="ARBA00023002"/>
    </source>
</evidence>
<comment type="similarity">
    <text evidence="1 6">Belongs to the iron/ascorbate-dependent oxidoreductase family.</text>
</comment>
<dbReference type="Gene3D" id="2.60.120.330">
    <property type="entry name" value="B-lactam Antibiotic, Isopenicillin N Synthase, Chain"/>
    <property type="match status" value="1"/>
</dbReference>
<dbReference type="PROSITE" id="PS51471">
    <property type="entry name" value="FE2OG_OXY"/>
    <property type="match status" value="1"/>
</dbReference>
<proteinExistence type="inferred from homology"/>
<protein>
    <recommendedName>
        <fullName evidence="7">Fe2OG dioxygenase domain-containing protein</fullName>
    </recommendedName>
</protein>
<dbReference type="SUPFAM" id="SSF51197">
    <property type="entry name" value="Clavaminate synthase-like"/>
    <property type="match status" value="1"/>
</dbReference>
<dbReference type="AlphaFoldDB" id="A0AAN9I1U4"/>
<dbReference type="Pfam" id="PF03171">
    <property type="entry name" value="2OG-FeII_Oxy"/>
    <property type="match status" value="1"/>
</dbReference>
<dbReference type="GO" id="GO:0016491">
    <property type="term" value="F:oxidoreductase activity"/>
    <property type="evidence" value="ECO:0007669"/>
    <property type="project" value="UniProtKB-KW"/>
</dbReference>
<evidence type="ECO:0000259" key="7">
    <source>
        <dbReference type="PROSITE" id="PS51471"/>
    </source>
</evidence>
<reference evidence="8 9" key="1">
    <citation type="submission" date="2024-01" db="EMBL/GenBank/DDBJ databases">
        <title>The genomes of 5 underutilized Papilionoideae crops provide insights into root nodulation and disease resistanc.</title>
        <authorList>
            <person name="Yuan L."/>
        </authorList>
    </citation>
    <scope>NUCLEOTIDE SEQUENCE [LARGE SCALE GENOMIC DNA]</scope>
    <source>
        <strain evidence="8">ZHUSHIDOU_FW_LH</strain>
        <tissue evidence="8">Leaf</tissue>
    </source>
</reference>
<evidence type="ECO:0000313" key="9">
    <source>
        <dbReference type="Proteomes" id="UP001372338"/>
    </source>
</evidence>
<dbReference type="InterPro" id="IPR005123">
    <property type="entry name" value="Oxoglu/Fe-dep_dioxygenase_dom"/>
</dbReference>
<accession>A0AAN9I1U4</accession>
<dbReference type="GO" id="GO:0046872">
    <property type="term" value="F:metal ion binding"/>
    <property type="evidence" value="ECO:0007669"/>
    <property type="project" value="UniProtKB-KW"/>
</dbReference>
<evidence type="ECO:0000313" key="8">
    <source>
        <dbReference type="EMBL" id="KAK7260560.1"/>
    </source>
</evidence>
<feature type="domain" description="Fe2OG dioxygenase" evidence="7">
    <location>
        <begin position="200"/>
        <end position="302"/>
    </location>
</feature>
<evidence type="ECO:0000256" key="5">
    <source>
        <dbReference type="ARBA" id="ARBA00023004"/>
    </source>
</evidence>
<dbReference type="InterPro" id="IPR026992">
    <property type="entry name" value="DIOX_N"/>
</dbReference>
<dbReference type="GO" id="GO:0031418">
    <property type="term" value="F:L-ascorbic acid binding"/>
    <property type="evidence" value="ECO:0007669"/>
    <property type="project" value="UniProtKB-KW"/>
</dbReference>
<dbReference type="Proteomes" id="UP001372338">
    <property type="component" value="Unassembled WGS sequence"/>
</dbReference>
<keyword evidence="4 6" id="KW-0560">Oxidoreductase</keyword>
<dbReference type="EMBL" id="JAYWIO010000005">
    <property type="protein sequence ID" value="KAK7260560.1"/>
    <property type="molecule type" value="Genomic_DNA"/>
</dbReference>
<evidence type="ECO:0000256" key="3">
    <source>
        <dbReference type="ARBA" id="ARBA00022896"/>
    </source>
</evidence>
<name>A0AAN9I1U4_CROPI</name>
<keyword evidence="5 6" id="KW-0408">Iron</keyword>
<dbReference type="PRINTS" id="PR00682">
    <property type="entry name" value="IPNSYNTHASE"/>
</dbReference>
<evidence type="ECO:0000256" key="1">
    <source>
        <dbReference type="ARBA" id="ARBA00008056"/>
    </source>
</evidence>
<dbReference type="Pfam" id="PF14226">
    <property type="entry name" value="DIOX_N"/>
    <property type="match status" value="1"/>
</dbReference>
<dbReference type="InterPro" id="IPR044861">
    <property type="entry name" value="IPNS-like_FE2OG_OXY"/>
</dbReference>